<evidence type="ECO:0000256" key="15">
    <source>
        <dbReference type="HAMAP-Rule" id="MF_02121"/>
    </source>
</evidence>
<comment type="caution">
    <text evidence="18">The sequence shown here is derived from an EMBL/GenBank/DDBJ whole genome shotgun (WGS) entry which is preliminary data.</text>
</comment>
<evidence type="ECO:0000256" key="11">
    <source>
        <dbReference type="ARBA" id="ARBA00023002"/>
    </source>
</evidence>
<dbReference type="Gene3D" id="3.30.360.10">
    <property type="entry name" value="Dihydrodipicolinate Reductase, domain 2"/>
    <property type="match status" value="1"/>
</dbReference>
<dbReference type="PATRIC" id="fig|1423807.3.peg.1716"/>
<dbReference type="Gene3D" id="3.40.50.720">
    <property type="entry name" value="NAD(P)-binding Rossmann-like Domain"/>
    <property type="match status" value="1"/>
</dbReference>
<dbReference type="InterPro" id="IPR036291">
    <property type="entry name" value="NAD(P)-bd_dom_sf"/>
</dbReference>
<dbReference type="Proteomes" id="UP000051820">
    <property type="component" value="Unassembled WGS sequence"/>
</dbReference>
<dbReference type="EMBL" id="AZGF01000004">
    <property type="protein sequence ID" value="KRM12989.1"/>
    <property type="molecule type" value="Genomic_DNA"/>
</dbReference>
<proteinExistence type="inferred from homology"/>
<keyword evidence="7 15" id="KW-0028">Amino-acid biosynthesis</keyword>
<dbReference type="UniPathway" id="UPA00051">
    <property type="reaction ID" value="UER00464"/>
</dbReference>
<dbReference type="SUPFAM" id="SSF55347">
    <property type="entry name" value="Glyceraldehyde-3-phosphate dehydrogenase-like, C-terminal domain"/>
    <property type="match status" value="1"/>
</dbReference>
<evidence type="ECO:0000256" key="7">
    <source>
        <dbReference type="ARBA" id="ARBA00022605"/>
    </source>
</evidence>
<keyword evidence="19" id="KW-1185">Reference proteome</keyword>
<evidence type="ECO:0000256" key="12">
    <source>
        <dbReference type="ARBA" id="ARBA00023154"/>
    </source>
</evidence>
<keyword evidence="10 15" id="KW-0220">Diaminopimelate biosynthesis</keyword>
<dbReference type="GO" id="GO:0046983">
    <property type="term" value="F:protein dimerization activity"/>
    <property type="evidence" value="ECO:0007669"/>
    <property type="project" value="InterPro"/>
</dbReference>
<accession>A0A0R1W625</accession>
<dbReference type="HAMAP" id="MF_02121">
    <property type="entry name" value="ASADH"/>
    <property type="match status" value="1"/>
</dbReference>
<feature type="binding site" evidence="15">
    <location>
        <begin position="12"/>
        <end position="15"/>
    </location>
    <ligand>
        <name>NADP(+)</name>
        <dbReference type="ChEBI" id="CHEBI:58349"/>
    </ligand>
</feature>
<dbReference type="CDD" id="cd02316">
    <property type="entry name" value="VcASADH2_like_N"/>
    <property type="match status" value="1"/>
</dbReference>
<evidence type="ECO:0000256" key="9">
    <source>
        <dbReference type="ARBA" id="ARBA00022857"/>
    </source>
</evidence>
<evidence type="ECO:0000256" key="2">
    <source>
        <dbReference type="ARBA" id="ARBA00005076"/>
    </source>
</evidence>
<evidence type="ECO:0000256" key="5">
    <source>
        <dbReference type="ARBA" id="ARBA00011738"/>
    </source>
</evidence>
<dbReference type="UniPathway" id="UPA00034">
    <property type="reaction ID" value="UER00016"/>
</dbReference>
<feature type="binding site" evidence="15">
    <location>
        <position position="247"/>
    </location>
    <ligand>
        <name>substrate</name>
    </ligand>
</feature>
<evidence type="ECO:0000256" key="3">
    <source>
        <dbReference type="ARBA" id="ARBA00005097"/>
    </source>
</evidence>
<dbReference type="InterPro" id="IPR005986">
    <property type="entry name" value="Asp_semialdehyde_DH_beta"/>
</dbReference>
<feature type="active site" description="Acyl-thioester intermediate" evidence="15 16">
    <location>
        <position position="129"/>
    </location>
</feature>
<evidence type="ECO:0000256" key="8">
    <source>
        <dbReference type="ARBA" id="ARBA00022697"/>
    </source>
</evidence>
<comment type="catalytic activity">
    <reaction evidence="14 15">
        <text>L-aspartate 4-semialdehyde + phosphate + NADP(+) = 4-phospho-L-aspartate + NADPH + H(+)</text>
        <dbReference type="Rhea" id="RHEA:24284"/>
        <dbReference type="ChEBI" id="CHEBI:15378"/>
        <dbReference type="ChEBI" id="CHEBI:43474"/>
        <dbReference type="ChEBI" id="CHEBI:57535"/>
        <dbReference type="ChEBI" id="CHEBI:57783"/>
        <dbReference type="ChEBI" id="CHEBI:58349"/>
        <dbReference type="ChEBI" id="CHEBI:537519"/>
        <dbReference type="EC" id="1.2.1.11"/>
    </reaction>
</comment>
<dbReference type="RefSeq" id="WP_010621490.1">
    <property type="nucleotide sequence ID" value="NZ_AZGF01000004.1"/>
</dbReference>
<dbReference type="Pfam" id="PF01118">
    <property type="entry name" value="Semialdhyde_dh"/>
    <property type="match status" value="1"/>
</dbReference>
<dbReference type="GO" id="GO:0009089">
    <property type="term" value="P:lysine biosynthetic process via diaminopimelate"/>
    <property type="evidence" value="ECO:0007669"/>
    <property type="project" value="UniProtKB-UniRule"/>
</dbReference>
<dbReference type="NCBIfam" id="NF011456">
    <property type="entry name" value="PRK14874.1"/>
    <property type="match status" value="1"/>
</dbReference>
<evidence type="ECO:0000256" key="1">
    <source>
        <dbReference type="ARBA" id="ARBA00005021"/>
    </source>
</evidence>
<dbReference type="STRING" id="1423807.FD16_GL001675"/>
<comment type="caution">
    <text evidence="15">Lacks conserved residue(s) required for the propagation of feature annotation.</text>
</comment>
<keyword evidence="11 15" id="KW-0560">Oxidoreductase</keyword>
<dbReference type="NCBIfam" id="TIGR01296">
    <property type="entry name" value="asd_B"/>
    <property type="match status" value="1"/>
</dbReference>
<dbReference type="SMART" id="SM00859">
    <property type="entry name" value="Semialdhyde_dh"/>
    <property type="match status" value="1"/>
</dbReference>
<evidence type="ECO:0000256" key="10">
    <source>
        <dbReference type="ARBA" id="ARBA00022915"/>
    </source>
</evidence>
<dbReference type="GO" id="GO:0009088">
    <property type="term" value="P:threonine biosynthetic process"/>
    <property type="evidence" value="ECO:0007669"/>
    <property type="project" value="UniProtKB-UniRule"/>
</dbReference>
<dbReference type="Pfam" id="PF02774">
    <property type="entry name" value="Semialdhyde_dhC"/>
    <property type="match status" value="1"/>
</dbReference>
<evidence type="ECO:0000256" key="14">
    <source>
        <dbReference type="ARBA" id="ARBA00047891"/>
    </source>
</evidence>
<feature type="binding site" evidence="15">
    <location>
        <begin position="159"/>
        <end position="160"/>
    </location>
    <ligand>
        <name>NADP(+)</name>
        <dbReference type="ChEBI" id="CHEBI:58349"/>
    </ligand>
</feature>
<dbReference type="SUPFAM" id="SSF51735">
    <property type="entry name" value="NAD(P)-binding Rossmann-fold domains"/>
    <property type="match status" value="1"/>
</dbReference>
<dbReference type="PIRSF" id="PIRSF000148">
    <property type="entry name" value="ASA_dh"/>
    <property type="match status" value="1"/>
</dbReference>
<organism evidence="18 19">
    <name type="scientific">Paucilactobacillus suebicus DSM 5007 = KCTC 3549</name>
    <dbReference type="NCBI Taxonomy" id="1423807"/>
    <lineage>
        <taxon>Bacteria</taxon>
        <taxon>Bacillati</taxon>
        <taxon>Bacillota</taxon>
        <taxon>Bacilli</taxon>
        <taxon>Lactobacillales</taxon>
        <taxon>Lactobacillaceae</taxon>
        <taxon>Paucilactobacillus</taxon>
    </lineage>
</organism>
<keyword evidence="8 15" id="KW-0791">Threonine biosynthesis</keyword>
<comment type="pathway">
    <text evidence="1 15">Amino-acid biosynthesis; L-methionine biosynthesis via de novo pathway; L-homoserine from L-aspartate: step 2/3.</text>
</comment>
<evidence type="ECO:0000256" key="16">
    <source>
        <dbReference type="PIRSR" id="PIRSR000148-1"/>
    </source>
</evidence>
<dbReference type="AlphaFoldDB" id="A0A0R1W625"/>
<feature type="domain" description="Semialdehyde dehydrogenase NAD-binding" evidence="17">
    <location>
        <begin position="5"/>
        <end position="120"/>
    </location>
</feature>
<evidence type="ECO:0000313" key="18">
    <source>
        <dbReference type="EMBL" id="KRM12989.1"/>
    </source>
</evidence>
<dbReference type="InterPro" id="IPR012280">
    <property type="entry name" value="Semialdhyde_DH_dimer_dom"/>
</dbReference>
<evidence type="ECO:0000313" key="19">
    <source>
        <dbReference type="Proteomes" id="UP000051820"/>
    </source>
</evidence>
<dbReference type="GO" id="GO:0009097">
    <property type="term" value="P:isoleucine biosynthetic process"/>
    <property type="evidence" value="ECO:0007669"/>
    <property type="project" value="UniProtKB-UniRule"/>
</dbReference>
<dbReference type="CDD" id="cd18131">
    <property type="entry name" value="ASADH_C_bac_euk_like"/>
    <property type="match status" value="1"/>
</dbReference>
<keyword evidence="9 15" id="KW-0521">NADP</keyword>
<keyword evidence="13 15" id="KW-0486">Methionine biosynthesis</keyword>
<name>A0A0R1W625_9LACO</name>
<evidence type="ECO:0000256" key="13">
    <source>
        <dbReference type="ARBA" id="ARBA00023167"/>
    </source>
</evidence>
<dbReference type="InterPro" id="IPR012080">
    <property type="entry name" value="Asp_semialdehyde_DH"/>
</dbReference>
<dbReference type="GO" id="GO:0071266">
    <property type="term" value="P:'de novo' L-methionine biosynthetic process"/>
    <property type="evidence" value="ECO:0007669"/>
    <property type="project" value="UniProtKB-UniRule"/>
</dbReference>
<sequence>MSEYNVAIVGATGAVGSRMIEMVSESKLHVKSLKLLASKRSAGTKLKYKDQELTVEETTPDSFAGIDLALFSAGGSVSKKFAPEAIKRGAVVVDNTSAFRMDPEVPLVVPEVNSEALAEHHGLIANPNCSTIQMVMSLEPIRERYGLSRVIVTTMQAVSGAGNRAIKETLDESRAYLDGEDYKPEVLPVKGDKKHYQQAFNVLPQIDVFEDDGYTHEEWKMIHETKKIMCGGDMDSNDIQVTATCTRVPVPIAHSESVYFEVLDKNANVAGIQEAISQFDGDVLQDDPDHQIYPQAINAAGKRDTFVGRIRPDQENKGAFHLWNVSDNLLKGAAWNSVEIAEYLDRMDLLHVK</sequence>
<dbReference type="InterPro" id="IPR000534">
    <property type="entry name" value="Semialdehyde_DH_NAD-bd"/>
</dbReference>
<comment type="pathway">
    <text evidence="2 15">Amino-acid biosynthesis; L-lysine biosynthesis via DAP pathway; (S)-tetrahydrodipicolinate from L-aspartate: step 2/4.</text>
</comment>
<feature type="binding site" evidence="15">
    <location>
        <begin position="40"/>
        <end position="41"/>
    </location>
    <ligand>
        <name>NADP(+)</name>
        <dbReference type="ChEBI" id="CHEBI:58349"/>
    </ligand>
</feature>
<feature type="binding site" evidence="15">
    <location>
        <position position="156"/>
    </location>
    <ligand>
        <name>substrate</name>
    </ligand>
</feature>
<feature type="binding site" evidence="15">
    <location>
        <position position="328"/>
    </location>
    <ligand>
        <name>NADP(+)</name>
        <dbReference type="ChEBI" id="CHEBI:58349"/>
    </ligand>
</feature>
<dbReference type="GO" id="GO:0051287">
    <property type="term" value="F:NAD binding"/>
    <property type="evidence" value="ECO:0007669"/>
    <property type="project" value="InterPro"/>
</dbReference>
<dbReference type="GO" id="GO:0019877">
    <property type="term" value="P:diaminopimelate biosynthetic process"/>
    <property type="evidence" value="ECO:0007669"/>
    <property type="project" value="UniProtKB-UniRule"/>
</dbReference>
<reference evidence="18 19" key="1">
    <citation type="journal article" date="2015" name="Genome Announc.">
        <title>Expanding the biotechnology potential of lactobacilli through comparative genomics of 213 strains and associated genera.</title>
        <authorList>
            <person name="Sun Z."/>
            <person name="Harris H.M."/>
            <person name="McCann A."/>
            <person name="Guo C."/>
            <person name="Argimon S."/>
            <person name="Zhang W."/>
            <person name="Yang X."/>
            <person name="Jeffery I.B."/>
            <person name="Cooney J.C."/>
            <person name="Kagawa T.F."/>
            <person name="Liu W."/>
            <person name="Song Y."/>
            <person name="Salvetti E."/>
            <person name="Wrobel A."/>
            <person name="Rasinkangas P."/>
            <person name="Parkhill J."/>
            <person name="Rea M.C."/>
            <person name="O'Sullivan O."/>
            <person name="Ritari J."/>
            <person name="Douillard F.P."/>
            <person name="Paul Ross R."/>
            <person name="Yang R."/>
            <person name="Briner A.E."/>
            <person name="Felis G.E."/>
            <person name="de Vos W.M."/>
            <person name="Barrangou R."/>
            <person name="Klaenhammer T.R."/>
            <person name="Caufield P.W."/>
            <person name="Cui Y."/>
            <person name="Zhang H."/>
            <person name="O'Toole P.W."/>
        </authorList>
    </citation>
    <scope>NUCLEOTIDE SEQUENCE [LARGE SCALE GENOMIC DNA]</scope>
    <source>
        <strain evidence="18 19">DSM 5007</strain>
    </source>
</reference>
<feature type="active site" description="Proton acceptor" evidence="15 16">
    <location>
        <position position="254"/>
    </location>
</feature>
<comment type="similarity">
    <text evidence="4 15">Belongs to the aspartate-semialdehyde dehydrogenase family.</text>
</comment>
<evidence type="ECO:0000256" key="6">
    <source>
        <dbReference type="ARBA" id="ARBA00013120"/>
    </source>
</evidence>
<evidence type="ECO:0000256" key="4">
    <source>
        <dbReference type="ARBA" id="ARBA00010584"/>
    </source>
</evidence>
<comment type="pathway">
    <text evidence="3 15">Amino-acid biosynthesis; L-threonine biosynthesis; L-threonine from L-aspartate: step 2/5.</text>
</comment>
<gene>
    <name evidence="15" type="primary">asd</name>
    <name evidence="18" type="ORF">FD16_GL001675</name>
</gene>
<dbReference type="EC" id="1.2.1.11" evidence="6 15"/>
<evidence type="ECO:0000259" key="17">
    <source>
        <dbReference type="SMART" id="SM00859"/>
    </source>
</evidence>
<keyword evidence="12 15" id="KW-0457">Lysine biosynthesis</keyword>
<dbReference type="eggNOG" id="COG0136">
    <property type="taxonomic scope" value="Bacteria"/>
</dbReference>
<feature type="binding site" evidence="15">
    <location>
        <position position="100"/>
    </location>
    <ligand>
        <name>phosphate</name>
        <dbReference type="ChEBI" id="CHEBI:43474"/>
    </ligand>
</feature>
<dbReference type="UniPathway" id="UPA00050">
    <property type="reaction ID" value="UER00463"/>
</dbReference>
<dbReference type="GO" id="GO:0004073">
    <property type="term" value="F:aspartate-semialdehyde dehydrogenase activity"/>
    <property type="evidence" value="ECO:0007669"/>
    <property type="project" value="UniProtKB-UniRule"/>
</dbReference>
<comment type="subunit">
    <text evidence="5 15">Homodimer.</text>
</comment>
<dbReference type="GO" id="GO:0050661">
    <property type="term" value="F:NADP binding"/>
    <property type="evidence" value="ECO:0007669"/>
    <property type="project" value="UniProtKB-UniRule"/>
</dbReference>
<dbReference type="OrthoDB" id="9805684at2"/>
<dbReference type="PANTHER" id="PTHR46278:SF2">
    <property type="entry name" value="ASPARTATE-SEMIALDEHYDE DEHYDROGENASE"/>
    <property type="match status" value="1"/>
</dbReference>
<dbReference type="PANTHER" id="PTHR46278">
    <property type="entry name" value="DEHYDROGENASE, PUTATIVE-RELATED"/>
    <property type="match status" value="1"/>
</dbReference>
<comment type="function">
    <text evidence="15">Catalyzes the NADPH-dependent formation of L-aspartate-semialdehyde (L-ASA) by the reductive dephosphorylation of L-aspartyl-4-phosphate.</text>
</comment>
<protein>
    <recommendedName>
        <fullName evidence="6 15">Aspartate-semialdehyde dehydrogenase</fullName>
        <shortName evidence="15">ASA dehydrogenase</shortName>
        <shortName evidence="15">ASADH</shortName>
        <ecNumber evidence="6 15">1.2.1.11</ecNumber>
    </recommendedName>
    <alternativeName>
        <fullName evidence="15">Aspartate-beta-semialdehyde dehydrogenase</fullName>
    </alternativeName>
</protein>